<dbReference type="GO" id="GO:0047617">
    <property type="term" value="F:fatty acyl-CoA hydrolase activity"/>
    <property type="evidence" value="ECO:0007669"/>
    <property type="project" value="TreeGrafter"/>
</dbReference>
<dbReference type="CDD" id="cd00586">
    <property type="entry name" value="4HBT"/>
    <property type="match status" value="1"/>
</dbReference>
<gene>
    <name evidence="1" type="ORF">UFOPK3772_03392</name>
</gene>
<dbReference type="PANTHER" id="PTHR31793:SF24">
    <property type="entry name" value="LONG-CHAIN ACYL-COA THIOESTERASE FADM"/>
    <property type="match status" value="1"/>
</dbReference>
<dbReference type="PANTHER" id="PTHR31793">
    <property type="entry name" value="4-HYDROXYBENZOYL-COA THIOESTERASE FAMILY MEMBER"/>
    <property type="match status" value="1"/>
</dbReference>
<proteinExistence type="predicted"/>
<reference evidence="1" key="1">
    <citation type="submission" date="2020-05" db="EMBL/GenBank/DDBJ databases">
        <authorList>
            <person name="Chiriac C."/>
            <person name="Salcher M."/>
            <person name="Ghai R."/>
            <person name="Kavagutti S V."/>
        </authorList>
    </citation>
    <scope>NUCLEOTIDE SEQUENCE</scope>
</reference>
<evidence type="ECO:0000313" key="1">
    <source>
        <dbReference type="EMBL" id="CAB4971208.1"/>
    </source>
</evidence>
<dbReference type="AlphaFoldDB" id="A0A6J7LSV8"/>
<protein>
    <submittedName>
        <fullName evidence="1">Unannotated protein</fullName>
    </submittedName>
</protein>
<accession>A0A6J7LSV8</accession>
<organism evidence="1">
    <name type="scientific">freshwater metagenome</name>
    <dbReference type="NCBI Taxonomy" id="449393"/>
    <lineage>
        <taxon>unclassified sequences</taxon>
        <taxon>metagenomes</taxon>
        <taxon>ecological metagenomes</taxon>
    </lineage>
</organism>
<dbReference type="Gene3D" id="3.10.129.10">
    <property type="entry name" value="Hotdog Thioesterase"/>
    <property type="match status" value="1"/>
</dbReference>
<dbReference type="SUPFAM" id="SSF54637">
    <property type="entry name" value="Thioesterase/thiol ester dehydrase-isomerase"/>
    <property type="match status" value="1"/>
</dbReference>
<dbReference type="Pfam" id="PF13279">
    <property type="entry name" value="4HBT_2"/>
    <property type="match status" value="1"/>
</dbReference>
<dbReference type="InterPro" id="IPR029069">
    <property type="entry name" value="HotDog_dom_sf"/>
</dbReference>
<dbReference type="InterPro" id="IPR050563">
    <property type="entry name" value="4-hydroxybenzoyl-CoA_TE"/>
</dbReference>
<name>A0A6J7LSV8_9ZZZZ</name>
<sequence length="146" mass="16508">MTIFRVPVQRRFSDIDLLGHVNNVVFHDYLQEARVHVIRQVTSGTHIGFTHVIVRQEINHRRPLYLKAEPVTVEIWIPTIGAASYQFAYRILDDDGEVAADALSVMAYFNPETKSASRIPPDVRALLTEALEADRAIEPHRAGAHV</sequence>
<dbReference type="EMBL" id="CAFBNE010000198">
    <property type="protein sequence ID" value="CAB4971208.1"/>
    <property type="molecule type" value="Genomic_DNA"/>
</dbReference>